<dbReference type="AlphaFoldDB" id="A0A9P4J2Y0"/>
<feature type="compositionally biased region" description="Low complexity" evidence="1">
    <location>
        <begin position="39"/>
        <end position="55"/>
    </location>
</feature>
<accession>A0A9P4J2Y0</accession>
<name>A0A9P4J2Y0_9PEZI</name>
<dbReference type="OrthoDB" id="2157103at2759"/>
<gene>
    <name evidence="2" type="ORF">K461DRAFT_293952</name>
</gene>
<organism evidence="2 3">
    <name type="scientific">Myriangium duriaei CBS 260.36</name>
    <dbReference type="NCBI Taxonomy" id="1168546"/>
    <lineage>
        <taxon>Eukaryota</taxon>
        <taxon>Fungi</taxon>
        <taxon>Dikarya</taxon>
        <taxon>Ascomycota</taxon>
        <taxon>Pezizomycotina</taxon>
        <taxon>Dothideomycetes</taxon>
        <taxon>Dothideomycetidae</taxon>
        <taxon>Myriangiales</taxon>
        <taxon>Myriangiaceae</taxon>
        <taxon>Myriangium</taxon>
    </lineage>
</organism>
<evidence type="ECO:0000256" key="1">
    <source>
        <dbReference type="SAM" id="MobiDB-lite"/>
    </source>
</evidence>
<evidence type="ECO:0000313" key="2">
    <source>
        <dbReference type="EMBL" id="KAF2152275.1"/>
    </source>
</evidence>
<dbReference type="Proteomes" id="UP000799439">
    <property type="component" value="Unassembled WGS sequence"/>
</dbReference>
<reference evidence="2" key="1">
    <citation type="journal article" date="2020" name="Stud. Mycol.">
        <title>101 Dothideomycetes genomes: a test case for predicting lifestyles and emergence of pathogens.</title>
        <authorList>
            <person name="Haridas S."/>
            <person name="Albert R."/>
            <person name="Binder M."/>
            <person name="Bloem J."/>
            <person name="Labutti K."/>
            <person name="Salamov A."/>
            <person name="Andreopoulos B."/>
            <person name="Baker S."/>
            <person name="Barry K."/>
            <person name="Bills G."/>
            <person name="Bluhm B."/>
            <person name="Cannon C."/>
            <person name="Castanera R."/>
            <person name="Culley D."/>
            <person name="Daum C."/>
            <person name="Ezra D."/>
            <person name="Gonzalez J."/>
            <person name="Henrissat B."/>
            <person name="Kuo A."/>
            <person name="Liang C."/>
            <person name="Lipzen A."/>
            <person name="Lutzoni F."/>
            <person name="Magnuson J."/>
            <person name="Mondo S."/>
            <person name="Nolan M."/>
            <person name="Ohm R."/>
            <person name="Pangilinan J."/>
            <person name="Park H.-J."/>
            <person name="Ramirez L."/>
            <person name="Alfaro M."/>
            <person name="Sun H."/>
            <person name="Tritt A."/>
            <person name="Yoshinaga Y."/>
            <person name="Zwiers L.-H."/>
            <person name="Turgeon B."/>
            <person name="Goodwin S."/>
            <person name="Spatafora J."/>
            <person name="Crous P."/>
            <person name="Grigoriev I."/>
        </authorList>
    </citation>
    <scope>NUCLEOTIDE SEQUENCE</scope>
    <source>
        <strain evidence="2">CBS 260.36</strain>
    </source>
</reference>
<comment type="caution">
    <text evidence="2">The sequence shown here is derived from an EMBL/GenBank/DDBJ whole genome shotgun (WGS) entry which is preliminary data.</text>
</comment>
<feature type="region of interest" description="Disordered" evidence="1">
    <location>
        <begin position="30"/>
        <end position="61"/>
    </location>
</feature>
<protein>
    <submittedName>
        <fullName evidence="2">Uncharacterized protein</fullName>
    </submittedName>
</protein>
<sequence length="117" mass="12582">MLNIKSVLTALPRRAVAPSLYKPAIRTLVSTTPPSATRAPKSTTTQAQSSSVAPQKQQDTPVVLHKKSLEDLDAESVAQMKAALGERDEGGGAGIEYEDGKAVAMKRGVRENMFRYI</sequence>
<proteinExistence type="predicted"/>
<dbReference type="EMBL" id="ML996086">
    <property type="protein sequence ID" value="KAF2152275.1"/>
    <property type="molecule type" value="Genomic_DNA"/>
</dbReference>
<keyword evidence="3" id="KW-1185">Reference proteome</keyword>
<evidence type="ECO:0000313" key="3">
    <source>
        <dbReference type="Proteomes" id="UP000799439"/>
    </source>
</evidence>